<proteinExistence type="predicted"/>
<reference evidence="1" key="2">
    <citation type="submission" date="2007-05" db="EMBL/GenBank/DDBJ databases">
        <title>Genome sequence of Fusobacterium nucleatum subspecies polymorphum - a genetically tractable Fusobacterium.</title>
        <authorList>
            <person name="Karpathy S.E."/>
            <person name="Xiang Q."/>
            <person name="Gioia J."/>
            <person name="Jiang H."/>
            <person name="Liu Y."/>
            <person name="Petrosino J.F."/>
            <person name="Yerrapragada S."/>
            <person name="Fox G.E."/>
            <person name="Kinder Haake S."/>
            <person name="Weinstock G.M."/>
            <person name="Highlander S.K."/>
        </authorList>
    </citation>
    <scope>NUCLEOTIDE SEQUENCE [LARGE SCALE GENOMIC DNA]</scope>
    <source>
        <strain evidence="1">ATCC 10953</strain>
    </source>
</reference>
<evidence type="ECO:0000313" key="1">
    <source>
        <dbReference type="EMBL" id="EDK89391.1"/>
    </source>
</evidence>
<dbReference type="Proteomes" id="UP000001921">
    <property type="component" value="Chromosome"/>
</dbReference>
<sequence length="18" mass="2256">MNNRWWSNSIIFLWEGTT</sequence>
<gene>
    <name evidence="1" type="ORF">FNP_1615</name>
</gene>
<dbReference type="HOGENOM" id="CLU_3430840_0_0_0"/>
<name>A5TWW6_FUSNP</name>
<dbReference type="EMBL" id="CM000440">
    <property type="protein sequence ID" value="EDK89391.1"/>
    <property type="molecule type" value="Genomic_DNA"/>
</dbReference>
<organism evidence="1">
    <name type="scientific">Fusobacterium polymorphum ATCC 10953</name>
    <dbReference type="NCBI Taxonomy" id="393480"/>
    <lineage>
        <taxon>Bacteria</taxon>
        <taxon>Fusobacteriati</taxon>
        <taxon>Fusobacteriota</taxon>
        <taxon>Fusobacteriia</taxon>
        <taxon>Fusobacteriales</taxon>
        <taxon>Fusobacteriaceae</taxon>
        <taxon>Fusobacterium</taxon>
    </lineage>
</organism>
<protein>
    <submittedName>
        <fullName evidence="1">Uncharacterized protein</fullName>
    </submittedName>
</protein>
<dbReference type="AlphaFoldDB" id="A5TWW6"/>
<accession>A5TWW6</accession>
<reference evidence="1" key="1">
    <citation type="submission" date="2006-07" db="EMBL/GenBank/DDBJ databases">
        <authorList>
            <person name="Qin X."/>
            <person name="Weinstock G.M."/>
        </authorList>
    </citation>
    <scope>NUCLEOTIDE SEQUENCE [LARGE SCALE GENOMIC DNA]</scope>
    <source>
        <strain evidence="1">ATCC 10953</strain>
    </source>
</reference>